<evidence type="ECO:0000313" key="1">
    <source>
        <dbReference type="EMBL" id="EKS00931.1"/>
    </source>
</evidence>
<protein>
    <submittedName>
        <fullName evidence="1">Uncharacterized protein</fullName>
    </submittedName>
</protein>
<reference evidence="1 2" key="1">
    <citation type="journal article" date="2014" name="Int. J. Syst. Evol. Microbiol.">
        <title>Leptospira mayottensis sp. nov., a pathogenic species of the genus Leptospira isolated from humans.</title>
        <authorList>
            <person name="Bourhy P."/>
            <person name="Collet L."/>
            <person name="Brisse S."/>
            <person name="Picardeau M."/>
        </authorList>
    </citation>
    <scope>NUCLEOTIDE SEQUENCE [LARGE SCALE GENOMIC DNA]</scope>
    <source>
        <strain evidence="1 2">200901122</strain>
    </source>
</reference>
<comment type="caution">
    <text evidence="1">The sequence shown here is derived from an EMBL/GenBank/DDBJ whole genome shotgun (WGS) entry which is preliminary data.</text>
</comment>
<gene>
    <name evidence="1" type="ORF">LEP1GSC125_3016</name>
</gene>
<dbReference type="EMBL" id="AKWM02000027">
    <property type="protein sequence ID" value="EKS00931.1"/>
    <property type="molecule type" value="Genomic_DNA"/>
</dbReference>
<proteinExistence type="predicted"/>
<accession>A0AA87MSE7</accession>
<evidence type="ECO:0000313" key="2">
    <source>
        <dbReference type="Proteomes" id="UP000001343"/>
    </source>
</evidence>
<dbReference type="AlphaFoldDB" id="A0AA87MSE7"/>
<organism evidence="1 2">
    <name type="scientific">Leptospira mayottensis 200901122</name>
    <dbReference type="NCBI Taxonomy" id="1193010"/>
    <lineage>
        <taxon>Bacteria</taxon>
        <taxon>Pseudomonadati</taxon>
        <taxon>Spirochaetota</taxon>
        <taxon>Spirochaetia</taxon>
        <taxon>Leptospirales</taxon>
        <taxon>Leptospiraceae</taxon>
        <taxon>Leptospira</taxon>
    </lineage>
</organism>
<dbReference type="Proteomes" id="UP000001343">
    <property type="component" value="Unassembled WGS sequence"/>
</dbReference>
<name>A0AA87MSE7_9LEPT</name>
<sequence>MFVLKYFRTQRKYQLLPSVDRSVNRTIRNPKKERNYSYHLTVWKRGINSETKNPFY</sequence>